<dbReference type="PROSITE" id="PS51464">
    <property type="entry name" value="SIS"/>
    <property type="match status" value="1"/>
</dbReference>
<dbReference type="GO" id="GO:0009254">
    <property type="term" value="P:peptidoglycan turnover"/>
    <property type="evidence" value="ECO:0007669"/>
    <property type="project" value="TreeGrafter"/>
</dbReference>
<feature type="domain" description="SIS" evidence="14">
    <location>
        <begin position="54"/>
        <end position="217"/>
    </location>
</feature>
<dbReference type="InterPro" id="IPR005488">
    <property type="entry name" value="Etherase_MurQ"/>
</dbReference>
<feature type="active site" evidence="13">
    <location>
        <position position="113"/>
    </location>
</feature>
<evidence type="ECO:0000256" key="7">
    <source>
        <dbReference type="ARBA" id="ARBA00060672"/>
    </source>
</evidence>
<dbReference type="GO" id="GO:0046348">
    <property type="term" value="P:amino sugar catabolic process"/>
    <property type="evidence" value="ECO:0007669"/>
    <property type="project" value="InterPro"/>
</dbReference>
<sequence length="305" mass="31781">MLDHLTTEASNPASEDLDELSTLDLVNLINGQDAGVAIAVGQQSVQIAAAIDAISSRLLESGRLIYFGAGTSGRLGVLDAADCPPTFSSDPNKVIGLIAGGPSAMTTAVEGAEDNPELGAKDLHAIGLSSKDVVVGIATSGRTPYVIGGLDYARKLGTYAIGLTCNENSELQSHCDLVIAPVVGPEIISGSTRMKAGTATKMVLNMLSTGAMIRQGKTFGNLMVDLRATNSKLHARAKRIVKAATKLSDDAASRLLVECSGEVKTAIVVHQTGETAEQARKLLSDANGHLRQAIMRFPGESNRKC</sequence>
<dbReference type="CDD" id="cd05007">
    <property type="entry name" value="SIS_Etherase"/>
    <property type="match status" value="1"/>
</dbReference>
<evidence type="ECO:0000256" key="3">
    <source>
        <dbReference type="ARBA" id="ARBA00023277"/>
    </source>
</evidence>
<comment type="miscellaneous">
    <text evidence="13">A lyase-type mechanism (elimination/hydration) is suggested for the cleavage of the lactyl ether bond of MurNAc 6-phosphate, with the formation of an alpha,beta-unsaturated aldehyde intermediate with (E)-stereochemistry, followed by the syn addition of water to give product.</text>
</comment>
<comment type="similarity">
    <text evidence="8 13">Belongs to the GCKR-like family. MurNAc-6-P etherase subfamily.</text>
</comment>
<dbReference type="Proteomes" id="UP000318626">
    <property type="component" value="Chromosome"/>
</dbReference>
<dbReference type="PANTHER" id="PTHR10088:SF4">
    <property type="entry name" value="GLUCOKINASE REGULATORY PROTEIN"/>
    <property type="match status" value="1"/>
</dbReference>
<dbReference type="PANTHER" id="PTHR10088">
    <property type="entry name" value="GLUCOKINASE REGULATORY PROTEIN"/>
    <property type="match status" value="1"/>
</dbReference>
<dbReference type="InterPro" id="IPR005486">
    <property type="entry name" value="Glucokinase_regulatory_CS"/>
</dbReference>
<dbReference type="NCBIfam" id="TIGR00274">
    <property type="entry name" value="N-acetylmuramic acid 6-phosphate etherase"/>
    <property type="match status" value="1"/>
</dbReference>
<dbReference type="InterPro" id="IPR040190">
    <property type="entry name" value="MURQ/GCKR"/>
</dbReference>
<dbReference type="Gene3D" id="1.10.8.1080">
    <property type="match status" value="1"/>
</dbReference>
<comment type="catalytic activity">
    <reaction evidence="4 13">
        <text>N-acetyl-D-muramate 6-phosphate + H2O = N-acetyl-D-glucosamine 6-phosphate + (R)-lactate</text>
        <dbReference type="Rhea" id="RHEA:26410"/>
        <dbReference type="ChEBI" id="CHEBI:15377"/>
        <dbReference type="ChEBI" id="CHEBI:16004"/>
        <dbReference type="ChEBI" id="CHEBI:57513"/>
        <dbReference type="ChEBI" id="CHEBI:58722"/>
        <dbReference type="EC" id="4.2.1.126"/>
    </reaction>
</comment>
<evidence type="ECO:0000256" key="6">
    <source>
        <dbReference type="ARBA" id="ARBA00060595"/>
    </source>
</evidence>
<dbReference type="EMBL" id="CP036289">
    <property type="protein sequence ID" value="QDU75619.1"/>
    <property type="molecule type" value="Genomic_DNA"/>
</dbReference>
<dbReference type="HAMAP" id="MF_00068">
    <property type="entry name" value="MurQ"/>
    <property type="match status" value="1"/>
</dbReference>
<dbReference type="SUPFAM" id="SSF53697">
    <property type="entry name" value="SIS domain"/>
    <property type="match status" value="1"/>
</dbReference>
<accession>A0A518C8R6</accession>
<evidence type="ECO:0000256" key="13">
    <source>
        <dbReference type="HAMAP-Rule" id="MF_00068"/>
    </source>
</evidence>
<dbReference type="NCBIfam" id="NF009222">
    <property type="entry name" value="PRK12570.1"/>
    <property type="match status" value="1"/>
</dbReference>
<dbReference type="UniPathway" id="UPA00342"/>
<keyword evidence="3 13" id="KW-0119">Carbohydrate metabolism</keyword>
<dbReference type="OrthoDB" id="9813395at2"/>
<comment type="caution">
    <text evidence="13">Lacks conserved residue(s) required for the propagation of feature annotation.</text>
</comment>
<protein>
    <recommendedName>
        <fullName evidence="10 13">N-acetylmuramic acid 6-phosphate etherase</fullName>
        <shortName evidence="13">MurNAc-6-P etherase</shortName>
        <ecNumber evidence="9 13">4.2.1.126</ecNumber>
    </recommendedName>
    <alternativeName>
        <fullName evidence="12 13">N-acetylmuramic acid 6-phosphate hydrolase</fullName>
    </alternativeName>
    <alternativeName>
        <fullName evidence="11 13">N-acetylmuramic acid 6-phosphate lyase</fullName>
    </alternativeName>
</protein>
<dbReference type="FunFam" id="3.40.50.10490:FF:000014">
    <property type="entry name" value="N-acetylmuramic acid 6-phosphate etherase"/>
    <property type="match status" value="1"/>
</dbReference>
<dbReference type="RefSeq" id="WP_144973131.1">
    <property type="nucleotide sequence ID" value="NZ_CP036289.1"/>
</dbReference>
<comment type="pathway">
    <text evidence="7">Cell wall biogenesis.</text>
</comment>
<name>A0A518C8R6_9BACT</name>
<evidence type="ECO:0000313" key="15">
    <source>
        <dbReference type="EMBL" id="QDU75619.1"/>
    </source>
</evidence>
<evidence type="ECO:0000256" key="5">
    <source>
        <dbReference type="ARBA" id="ARBA00060532"/>
    </source>
</evidence>
<evidence type="ECO:0000256" key="11">
    <source>
        <dbReference type="ARBA" id="ARBA00077905"/>
    </source>
</evidence>
<dbReference type="NCBIfam" id="NF003915">
    <property type="entry name" value="PRK05441.1"/>
    <property type="match status" value="1"/>
</dbReference>
<dbReference type="GO" id="GO:0097173">
    <property type="term" value="P:N-acetylmuramic acid catabolic process"/>
    <property type="evidence" value="ECO:0007669"/>
    <property type="project" value="UniProtKB-UniPathway"/>
</dbReference>
<dbReference type="AlphaFoldDB" id="A0A518C8R6"/>
<dbReference type="GO" id="GO:0016803">
    <property type="term" value="F:ether hydrolase activity"/>
    <property type="evidence" value="ECO:0007669"/>
    <property type="project" value="TreeGrafter"/>
</dbReference>
<evidence type="ECO:0000313" key="16">
    <source>
        <dbReference type="Proteomes" id="UP000318626"/>
    </source>
</evidence>
<evidence type="ECO:0000256" key="9">
    <source>
        <dbReference type="ARBA" id="ARBA00067056"/>
    </source>
</evidence>
<comment type="subunit">
    <text evidence="1 13">Homodimer.</text>
</comment>
<keyword evidence="2 13" id="KW-0456">Lyase</keyword>
<dbReference type="Pfam" id="PF20741">
    <property type="entry name" value="GKRP-like_C"/>
    <property type="match status" value="1"/>
</dbReference>
<dbReference type="Gene3D" id="3.40.50.10490">
    <property type="entry name" value="Glucose-6-phosphate isomerase like protein, domain 1"/>
    <property type="match status" value="1"/>
</dbReference>
<dbReference type="InterPro" id="IPR001347">
    <property type="entry name" value="SIS_dom"/>
</dbReference>
<evidence type="ECO:0000256" key="2">
    <source>
        <dbReference type="ARBA" id="ARBA00023239"/>
    </source>
</evidence>
<dbReference type="EC" id="4.2.1.126" evidence="9 13"/>
<evidence type="ECO:0000256" key="10">
    <source>
        <dbReference type="ARBA" id="ARBA00070061"/>
    </source>
</evidence>
<evidence type="ECO:0000256" key="8">
    <source>
        <dbReference type="ARBA" id="ARBA00061234"/>
    </source>
</evidence>
<organism evidence="15 16">
    <name type="scientific">Bremerella volcania</name>
    <dbReference type="NCBI Taxonomy" id="2527984"/>
    <lineage>
        <taxon>Bacteria</taxon>
        <taxon>Pseudomonadati</taxon>
        <taxon>Planctomycetota</taxon>
        <taxon>Planctomycetia</taxon>
        <taxon>Pirellulales</taxon>
        <taxon>Pirellulaceae</taxon>
        <taxon>Bremerella</taxon>
    </lineage>
</organism>
<comment type="pathway">
    <text evidence="5 13">Amino-sugar metabolism; N-acetylmuramate degradation.</text>
</comment>
<comment type="pathway">
    <text evidence="6">Amino-sugar metabolism; 1,6-anhydro-N-acetylmuramate degradation.</text>
</comment>
<dbReference type="PROSITE" id="PS01272">
    <property type="entry name" value="GCKR"/>
    <property type="match status" value="1"/>
</dbReference>
<evidence type="ECO:0000259" key="14">
    <source>
        <dbReference type="PROSITE" id="PS51464"/>
    </source>
</evidence>
<keyword evidence="16" id="KW-1185">Reference proteome</keyword>
<dbReference type="FunFam" id="1.10.8.1080:FF:000001">
    <property type="entry name" value="N-acetylmuramic acid 6-phosphate etherase"/>
    <property type="match status" value="1"/>
</dbReference>
<dbReference type="KEGG" id="bvo:Pan97_26530"/>
<proteinExistence type="inferred from homology"/>
<evidence type="ECO:0000256" key="12">
    <source>
        <dbReference type="ARBA" id="ARBA00084049"/>
    </source>
</evidence>
<dbReference type="GO" id="GO:0097367">
    <property type="term" value="F:carbohydrate derivative binding"/>
    <property type="evidence" value="ECO:0007669"/>
    <property type="project" value="InterPro"/>
</dbReference>
<evidence type="ECO:0000256" key="4">
    <source>
        <dbReference type="ARBA" id="ARBA00051747"/>
    </source>
</evidence>
<dbReference type="Pfam" id="PF22645">
    <property type="entry name" value="GKRP_SIS_N"/>
    <property type="match status" value="1"/>
</dbReference>
<dbReference type="GO" id="GO:0016835">
    <property type="term" value="F:carbon-oxygen lyase activity"/>
    <property type="evidence" value="ECO:0007669"/>
    <property type="project" value="UniProtKB-UniRule"/>
</dbReference>
<reference evidence="16" key="1">
    <citation type="submission" date="2019-02" db="EMBL/GenBank/DDBJ databases">
        <title>Deep-cultivation of Planctomycetes and their phenomic and genomic characterization uncovers novel biology.</title>
        <authorList>
            <person name="Wiegand S."/>
            <person name="Jogler M."/>
            <person name="Boedeker C."/>
            <person name="Pinto D."/>
            <person name="Vollmers J."/>
            <person name="Rivas-Marin E."/>
            <person name="Kohn T."/>
            <person name="Peeters S.H."/>
            <person name="Heuer A."/>
            <person name="Rast P."/>
            <person name="Oberbeckmann S."/>
            <person name="Bunk B."/>
            <person name="Jeske O."/>
            <person name="Meyerdierks A."/>
            <person name="Storesund J.E."/>
            <person name="Kallscheuer N."/>
            <person name="Luecker S."/>
            <person name="Lage O.M."/>
            <person name="Pohl T."/>
            <person name="Merkel B.J."/>
            <person name="Hornburger P."/>
            <person name="Mueller R.-W."/>
            <person name="Bruemmer F."/>
            <person name="Labrenz M."/>
            <person name="Spormann A.M."/>
            <person name="Op den Camp H."/>
            <person name="Overmann J."/>
            <person name="Amann R."/>
            <person name="Jetten M.S.M."/>
            <person name="Mascher T."/>
            <person name="Medema M.H."/>
            <person name="Devos D.P."/>
            <person name="Kaster A.-K."/>
            <person name="Ovreas L."/>
            <person name="Rohde M."/>
            <person name="Galperin M.Y."/>
            <person name="Jogler C."/>
        </authorList>
    </citation>
    <scope>NUCLEOTIDE SEQUENCE [LARGE SCALE GENOMIC DNA]</scope>
    <source>
        <strain evidence="16">Pan97</strain>
    </source>
</reference>
<dbReference type="InterPro" id="IPR046348">
    <property type="entry name" value="SIS_dom_sf"/>
</dbReference>
<comment type="function">
    <text evidence="13">Specifically catalyzes the cleavage of the D-lactyl ether substituent of MurNAc 6-phosphate, producing GlcNAc 6-phosphate and D-lactate.</text>
</comment>
<gene>
    <name evidence="13 15" type="primary">murQ</name>
    <name evidence="15" type="ORF">Pan97_26530</name>
</gene>
<evidence type="ECO:0000256" key="1">
    <source>
        <dbReference type="ARBA" id="ARBA00011738"/>
    </source>
</evidence>